<protein>
    <recommendedName>
        <fullName evidence="7">FAD-binding FR-type domain-containing protein</fullName>
    </recommendedName>
</protein>
<dbReference type="Gene3D" id="3.40.50.80">
    <property type="entry name" value="Nucleotide-binding domain of ferredoxin-NADP reductase (FNR) module"/>
    <property type="match status" value="1"/>
</dbReference>
<comment type="similarity">
    <text evidence="2">Belongs to the flavoprotein pyridine nucleotide cytochrome reductase family.</text>
</comment>
<keyword evidence="9" id="KW-1185">Reference proteome</keyword>
<organism evidence="8 9">
    <name type="scientific">Phyllosticta capitalensis</name>
    <dbReference type="NCBI Taxonomy" id="121624"/>
    <lineage>
        <taxon>Eukaryota</taxon>
        <taxon>Fungi</taxon>
        <taxon>Dikarya</taxon>
        <taxon>Ascomycota</taxon>
        <taxon>Pezizomycotina</taxon>
        <taxon>Dothideomycetes</taxon>
        <taxon>Dothideomycetes incertae sedis</taxon>
        <taxon>Botryosphaeriales</taxon>
        <taxon>Phyllostictaceae</taxon>
        <taxon>Phyllosticta</taxon>
    </lineage>
</organism>
<evidence type="ECO:0000313" key="8">
    <source>
        <dbReference type="EMBL" id="KAK8235074.1"/>
    </source>
</evidence>
<proteinExistence type="inferred from homology"/>
<dbReference type="SUPFAM" id="SSF52343">
    <property type="entry name" value="Ferredoxin reductase-like, C-terminal NADP-linked domain"/>
    <property type="match status" value="1"/>
</dbReference>
<dbReference type="PANTHER" id="PTHR19370">
    <property type="entry name" value="NADH-CYTOCHROME B5 REDUCTASE"/>
    <property type="match status" value="1"/>
</dbReference>
<dbReference type="Gene3D" id="2.40.30.10">
    <property type="entry name" value="Translation factors"/>
    <property type="match status" value="1"/>
</dbReference>
<feature type="compositionally biased region" description="Low complexity" evidence="6">
    <location>
        <begin position="122"/>
        <end position="134"/>
    </location>
</feature>
<dbReference type="SUPFAM" id="SSF63380">
    <property type="entry name" value="Riboflavin synthase domain-like"/>
    <property type="match status" value="1"/>
</dbReference>
<comment type="caution">
    <text evidence="8">The sequence shown here is derived from an EMBL/GenBank/DDBJ whole genome shotgun (WGS) entry which is preliminary data.</text>
</comment>
<keyword evidence="5" id="KW-0560">Oxidoreductase</keyword>
<dbReference type="PRINTS" id="PR00406">
    <property type="entry name" value="CYTB5RDTASE"/>
</dbReference>
<evidence type="ECO:0000256" key="1">
    <source>
        <dbReference type="ARBA" id="ARBA00001974"/>
    </source>
</evidence>
<keyword evidence="3" id="KW-0285">Flavoprotein</keyword>
<feature type="region of interest" description="Disordered" evidence="6">
    <location>
        <begin position="103"/>
        <end position="152"/>
    </location>
</feature>
<reference evidence="8 9" key="1">
    <citation type="submission" date="2024-04" db="EMBL/GenBank/DDBJ databases">
        <title>Phyllosticta paracitricarpa is synonymous to the EU quarantine fungus P. citricarpa based on phylogenomic analyses.</title>
        <authorList>
            <consortium name="Lawrence Berkeley National Laboratory"/>
            <person name="Van Ingen-Buijs V.A."/>
            <person name="Van Westerhoven A.C."/>
            <person name="Haridas S."/>
            <person name="Skiadas P."/>
            <person name="Martin F."/>
            <person name="Groenewald J.Z."/>
            <person name="Crous P.W."/>
            <person name="Seidl M.F."/>
        </authorList>
    </citation>
    <scope>NUCLEOTIDE SEQUENCE [LARGE SCALE GENOMIC DNA]</scope>
    <source>
        <strain evidence="8 9">CBS 123374</strain>
    </source>
</reference>
<evidence type="ECO:0000313" key="9">
    <source>
        <dbReference type="Proteomes" id="UP001492380"/>
    </source>
</evidence>
<dbReference type="InterPro" id="IPR001433">
    <property type="entry name" value="OxRdtase_FAD/NAD-bd"/>
</dbReference>
<evidence type="ECO:0000256" key="3">
    <source>
        <dbReference type="ARBA" id="ARBA00022630"/>
    </source>
</evidence>
<sequence length="384" mass="41543">MPRVLRSSIRPYAGALLVISGGALGGFGYRHYASKSNGESGGLHPQNFSAYTIAAREPVSKTSSIFTLRAQDSDSHQSLKNVWERGVWSVEVKQPQLQIARAYTPLPPSPSSLSATPETAVTTSSTDPIPSSTSPAPPAATNDVEHDPQSSRTVRLLIRREPSGEVSNYLHRLPVSATVELRGPHVEFDIPDDTTDVLFLAGGTGIAPAMQVANALMTRDKKNTRMRILWANRLREECVGGKSDGVSEQANGGSGGWKSWIGLGKKAKSQATTSLAQVDDRKGAIVRELEALKKHAGPDGLRVEYYVDEEGSFIRPAHVSKCLADANGARSQTTGTQLIMISGPDGFLDYWSGRKVWADQGEIQGPLRGALSKMDLRTWKVWKL</sequence>
<evidence type="ECO:0000256" key="5">
    <source>
        <dbReference type="ARBA" id="ARBA00023002"/>
    </source>
</evidence>
<evidence type="ECO:0000259" key="7">
    <source>
        <dbReference type="PROSITE" id="PS51384"/>
    </source>
</evidence>
<dbReference type="CDD" id="cd06183">
    <property type="entry name" value="cyt_b5_reduct_like"/>
    <property type="match status" value="1"/>
</dbReference>
<dbReference type="InterPro" id="IPR017938">
    <property type="entry name" value="Riboflavin_synthase-like_b-brl"/>
</dbReference>
<dbReference type="Pfam" id="PF00175">
    <property type="entry name" value="NAD_binding_1"/>
    <property type="match status" value="1"/>
</dbReference>
<dbReference type="PANTHER" id="PTHR19370:SF189">
    <property type="entry name" value="CYTOCHROME C MITOCHONDRIAL IMPORT FACTOR CYC2"/>
    <property type="match status" value="1"/>
</dbReference>
<dbReference type="PROSITE" id="PS51384">
    <property type="entry name" value="FAD_FR"/>
    <property type="match status" value="1"/>
</dbReference>
<accession>A0ABR1YP37</accession>
<dbReference type="InterPro" id="IPR017927">
    <property type="entry name" value="FAD-bd_FR_type"/>
</dbReference>
<dbReference type="InterPro" id="IPR001834">
    <property type="entry name" value="CBR-like"/>
</dbReference>
<keyword evidence="4" id="KW-0274">FAD</keyword>
<dbReference type="Proteomes" id="UP001492380">
    <property type="component" value="Unassembled WGS sequence"/>
</dbReference>
<comment type="cofactor">
    <cofactor evidence="1">
        <name>FAD</name>
        <dbReference type="ChEBI" id="CHEBI:57692"/>
    </cofactor>
</comment>
<gene>
    <name evidence="8" type="ORF">HDK90DRAFT_233575</name>
</gene>
<dbReference type="InterPro" id="IPR039261">
    <property type="entry name" value="FNR_nucleotide-bd"/>
</dbReference>
<name>A0ABR1YP37_9PEZI</name>
<evidence type="ECO:0000256" key="6">
    <source>
        <dbReference type="SAM" id="MobiDB-lite"/>
    </source>
</evidence>
<feature type="domain" description="FAD-binding FR-type" evidence="7">
    <location>
        <begin position="46"/>
        <end position="191"/>
    </location>
</feature>
<evidence type="ECO:0000256" key="4">
    <source>
        <dbReference type="ARBA" id="ARBA00022827"/>
    </source>
</evidence>
<dbReference type="EMBL" id="JBBWRZ010000005">
    <property type="protein sequence ID" value="KAK8235074.1"/>
    <property type="molecule type" value="Genomic_DNA"/>
</dbReference>
<evidence type="ECO:0000256" key="2">
    <source>
        <dbReference type="ARBA" id="ARBA00006105"/>
    </source>
</evidence>